<sequence length="358" mass="36926">MMFAKRGAVALIVMGAASGCIPSSPGYDPVPPAPQAPPVLAPGTPPATKPHGDGVTALPSAPPAWEARRAVANARTVAESVYTVRPGDTLRGIARATGAGSEAIARANNLPAPFTIRAGERLTIPGGRYHNVREGETGIAIARAYGVDWSRIVSANVLSEPYILRTGQRILIPGDAVPRSAAERAAAFRLDIDDILTGGEPAIKPSERPAVAVTSPRRVLPPGAAIAAPAMSPGTFMWPVDGRLFKRFGAGASGERNDGIKIAVPEGTAIGAAADGTVAYVGTGVPGLGGVVIVRHGGGITTVYGHASQLLVQRGQAVKKGQKIALSGESGYADRPLVHFEMRSGRTPIDPLTRLPRR</sequence>
<accession>A0A2W5B2S5</accession>
<evidence type="ECO:0000313" key="5">
    <source>
        <dbReference type="EMBL" id="PZO77585.1"/>
    </source>
</evidence>
<dbReference type="CDD" id="cd00118">
    <property type="entry name" value="LysM"/>
    <property type="match status" value="2"/>
</dbReference>
<dbReference type="EMBL" id="QFNF01000018">
    <property type="protein sequence ID" value="PZO77585.1"/>
    <property type="molecule type" value="Genomic_DNA"/>
</dbReference>
<gene>
    <name evidence="5" type="ORF">DI632_08585</name>
</gene>
<dbReference type="SMART" id="SM00257">
    <property type="entry name" value="LysM"/>
    <property type="match status" value="2"/>
</dbReference>
<dbReference type="CDD" id="cd12797">
    <property type="entry name" value="M23_peptidase"/>
    <property type="match status" value="1"/>
</dbReference>
<dbReference type="SUPFAM" id="SSF51261">
    <property type="entry name" value="Duplicated hybrid motif"/>
    <property type="match status" value="1"/>
</dbReference>
<dbReference type="SUPFAM" id="SSF54106">
    <property type="entry name" value="LysM domain"/>
    <property type="match status" value="1"/>
</dbReference>
<dbReference type="Gene3D" id="3.10.350.10">
    <property type="entry name" value="LysM domain"/>
    <property type="match status" value="2"/>
</dbReference>
<feature type="domain" description="LysM" evidence="4">
    <location>
        <begin position="80"/>
        <end position="124"/>
    </location>
</feature>
<feature type="signal peptide" evidence="3">
    <location>
        <begin position="1"/>
        <end position="19"/>
    </location>
</feature>
<evidence type="ECO:0000256" key="3">
    <source>
        <dbReference type="SAM" id="SignalP"/>
    </source>
</evidence>
<dbReference type="GO" id="GO:0004222">
    <property type="term" value="F:metalloendopeptidase activity"/>
    <property type="evidence" value="ECO:0007669"/>
    <property type="project" value="TreeGrafter"/>
</dbReference>
<keyword evidence="3" id="KW-0732">Signal</keyword>
<evidence type="ECO:0000256" key="1">
    <source>
        <dbReference type="ARBA" id="ARBA00038420"/>
    </source>
</evidence>
<organism evidence="5 6">
    <name type="scientific">Sphingomonas hengshuiensis</name>
    <dbReference type="NCBI Taxonomy" id="1609977"/>
    <lineage>
        <taxon>Bacteria</taxon>
        <taxon>Pseudomonadati</taxon>
        <taxon>Pseudomonadota</taxon>
        <taxon>Alphaproteobacteria</taxon>
        <taxon>Sphingomonadales</taxon>
        <taxon>Sphingomonadaceae</taxon>
        <taxon>Sphingomonas</taxon>
    </lineage>
</organism>
<comment type="caution">
    <text evidence="5">The sequence shown here is derived from an EMBL/GenBank/DDBJ whole genome shotgun (WGS) entry which is preliminary data.</text>
</comment>
<dbReference type="PROSITE" id="PS51257">
    <property type="entry name" value="PROKAR_LIPOPROTEIN"/>
    <property type="match status" value="1"/>
</dbReference>
<dbReference type="Gene3D" id="2.70.70.10">
    <property type="entry name" value="Glucose Permease (Domain IIA)"/>
    <property type="match status" value="1"/>
</dbReference>
<dbReference type="PANTHER" id="PTHR21666">
    <property type="entry name" value="PEPTIDASE-RELATED"/>
    <property type="match status" value="1"/>
</dbReference>
<feature type="region of interest" description="Disordered" evidence="2">
    <location>
        <begin position="28"/>
        <end position="56"/>
    </location>
</feature>
<feature type="chain" id="PRO_5015973615" description="LysM domain-containing protein" evidence="3">
    <location>
        <begin position="20"/>
        <end position="358"/>
    </location>
</feature>
<proteinExistence type="inferred from homology"/>
<reference evidence="5 6" key="1">
    <citation type="submission" date="2017-08" db="EMBL/GenBank/DDBJ databases">
        <title>Infants hospitalized years apart are colonized by the same room-sourced microbial strains.</title>
        <authorList>
            <person name="Brooks B."/>
            <person name="Olm M.R."/>
            <person name="Firek B.A."/>
            <person name="Baker R."/>
            <person name="Thomas B.C."/>
            <person name="Morowitz M.J."/>
            <person name="Banfield J.F."/>
        </authorList>
    </citation>
    <scope>NUCLEOTIDE SEQUENCE [LARGE SCALE GENOMIC DNA]</scope>
    <source>
        <strain evidence="5">S2_018_000_R3_110</strain>
    </source>
</reference>
<dbReference type="InterPro" id="IPR016047">
    <property type="entry name" value="M23ase_b-sheet_dom"/>
</dbReference>
<evidence type="ECO:0000313" key="6">
    <source>
        <dbReference type="Proteomes" id="UP000248614"/>
    </source>
</evidence>
<dbReference type="InterPro" id="IPR050570">
    <property type="entry name" value="Cell_wall_metabolism_enzyme"/>
</dbReference>
<evidence type="ECO:0000256" key="2">
    <source>
        <dbReference type="SAM" id="MobiDB-lite"/>
    </source>
</evidence>
<name>A0A2W5B2S5_9SPHN</name>
<dbReference type="Pfam" id="PF01551">
    <property type="entry name" value="Peptidase_M23"/>
    <property type="match status" value="1"/>
</dbReference>
<dbReference type="AlphaFoldDB" id="A0A2W5B2S5"/>
<dbReference type="Proteomes" id="UP000248614">
    <property type="component" value="Unassembled WGS sequence"/>
</dbReference>
<comment type="similarity">
    <text evidence="1">Belongs to the E.coli NlpD/Haemophilus LppB family.</text>
</comment>
<dbReference type="InterPro" id="IPR036779">
    <property type="entry name" value="LysM_dom_sf"/>
</dbReference>
<feature type="domain" description="LysM" evidence="4">
    <location>
        <begin position="128"/>
        <end position="172"/>
    </location>
</feature>
<dbReference type="InterPro" id="IPR018392">
    <property type="entry name" value="LysM"/>
</dbReference>
<dbReference type="PANTHER" id="PTHR21666:SF263">
    <property type="entry name" value="MUREIN HYDROLASE ACTIVATOR NLPD"/>
    <property type="match status" value="1"/>
</dbReference>
<dbReference type="Pfam" id="PF01476">
    <property type="entry name" value="LysM"/>
    <property type="match status" value="2"/>
</dbReference>
<dbReference type="InterPro" id="IPR011055">
    <property type="entry name" value="Dup_hybrid_motif"/>
</dbReference>
<dbReference type="PROSITE" id="PS51782">
    <property type="entry name" value="LYSM"/>
    <property type="match status" value="2"/>
</dbReference>
<evidence type="ECO:0000259" key="4">
    <source>
        <dbReference type="PROSITE" id="PS51782"/>
    </source>
</evidence>
<protein>
    <recommendedName>
        <fullName evidence="4">LysM domain-containing protein</fullName>
    </recommendedName>
</protein>
<feature type="compositionally biased region" description="Pro residues" evidence="2">
    <location>
        <begin position="28"/>
        <end position="48"/>
    </location>
</feature>